<dbReference type="PROSITE" id="PS50158">
    <property type="entry name" value="ZF_CCHC"/>
    <property type="match status" value="1"/>
</dbReference>
<dbReference type="SUPFAM" id="SSF54928">
    <property type="entry name" value="RNA-binding domain, RBD"/>
    <property type="match status" value="1"/>
</dbReference>
<keyword evidence="2" id="KW-0862">Zinc</keyword>
<gene>
    <name evidence="6" type="ORF">KUF71_022933</name>
</gene>
<organism evidence="6 7">
    <name type="scientific">Frankliniella fusca</name>
    <dbReference type="NCBI Taxonomy" id="407009"/>
    <lineage>
        <taxon>Eukaryota</taxon>
        <taxon>Metazoa</taxon>
        <taxon>Ecdysozoa</taxon>
        <taxon>Arthropoda</taxon>
        <taxon>Hexapoda</taxon>
        <taxon>Insecta</taxon>
        <taxon>Pterygota</taxon>
        <taxon>Neoptera</taxon>
        <taxon>Paraneoptera</taxon>
        <taxon>Thysanoptera</taxon>
        <taxon>Terebrantia</taxon>
        <taxon>Thripoidea</taxon>
        <taxon>Thripidae</taxon>
        <taxon>Frankliniella</taxon>
    </lineage>
</organism>
<evidence type="ECO:0000256" key="3">
    <source>
        <dbReference type="PROSITE-ProRule" id="PRU00176"/>
    </source>
</evidence>
<evidence type="ECO:0000313" key="6">
    <source>
        <dbReference type="EMBL" id="KAK3913465.1"/>
    </source>
</evidence>
<evidence type="ECO:0000313" key="7">
    <source>
        <dbReference type="Proteomes" id="UP001219518"/>
    </source>
</evidence>
<dbReference type="CDD" id="cd12373">
    <property type="entry name" value="RRM_SRSF3_like"/>
    <property type="match status" value="1"/>
</dbReference>
<comment type="caution">
    <text evidence="6">The sequence shown here is derived from an EMBL/GenBank/DDBJ whole genome shotgun (WGS) entry which is preliminary data.</text>
</comment>
<dbReference type="SMART" id="SM00360">
    <property type="entry name" value="RRM"/>
    <property type="match status" value="1"/>
</dbReference>
<dbReference type="GO" id="GO:0003723">
    <property type="term" value="F:RNA binding"/>
    <property type="evidence" value="ECO:0007669"/>
    <property type="project" value="UniProtKB-UniRule"/>
</dbReference>
<dbReference type="EMBL" id="JAHWGI010000322">
    <property type="protein sequence ID" value="KAK3913465.1"/>
    <property type="molecule type" value="Genomic_DNA"/>
</dbReference>
<dbReference type="Gene3D" id="4.10.60.10">
    <property type="entry name" value="Zinc finger, CCHC-type"/>
    <property type="match status" value="1"/>
</dbReference>
<dbReference type="AlphaFoldDB" id="A0AAE1H1Z7"/>
<dbReference type="InterPro" id="IPR000504">
    <property type="entry name" value="RRM_dom"/>
</dbReference>
<keyword evidence="1 3" id="KW-0694">RNA-binding</keyword>
<feature type="domain" description="CCHC-type" evidence="5">
    <location>
        <begin position="194"/>
        <end position="208"/>
    </location>
</feature>
<dbReference type="SUPFAM" id="SSF57756">
    <property type="entry name" value="Retrovirus zinc finger-like domains"/>
    <property type="match status" value="1"/>
</dbReference>
<proteinExistence type="predicted"/>
<dbReference type="PANTHER" id="PTHR23147">
    <property type="entry name" value="SERINE/ARGININE RICH SPLICING FACTOR"/>
    <property type="match status" value="1"/>
</dbReference>
<dbReference type="FunFam" id="3.30.70.330:FF:000078">
    <property type="entry name" value="serine/arginine-rich splicing factor 7 isoform X1"/>
    <property type="match status" value="1"/>
</dbReference>
<dbReference type="InterPro" id="IPR035979">
    <property type="entry name" value="RBD_domain_sf"/>
</dbReference>
<reference evidence="6" key="1">
    <citation type="submission" date="2021-07" db="EMBL/GenBank/DDBJ databases">
        <authorList>
            <person name="Catto M.A."/>
            <person name="Jacobson A."/>
            <person name="Kennedy G."/>
            <person name="Labadie P."/>
            <person name="Hunt B.G."/>
            <person name="Srinivasan R."/>
        </authorList>
    </citation>
    <scope>NUCLEOTIDE SEQUENCE</scope>
    <source>
        <strain evidence="6">PL_HMW_Pooled</strain>
        <tissue evidence="6">Head</tissue>
    </source>
</reference>
<dbReference type="Pfam" id="PF00076">
    <property type="entry name" value="RRM_1"/>
    <property type="match status" value="1"/>
</dbReference>
<dbReference type="Pfam" id="PF00098">
    <property type="entry name" value="zf-CCHC"/>
    <property type="match status" value="1"/>
</dbReference>
<name>A0AAE1H1Z7_9NEOP</name>
<keyword evidence="2" id="KW-0863">Zinc-finger</keyword>
<protein>
    <submittedName>
        <fullName evidence="6">Serine/arginine-rich splicing factor 7</fullName>
    </submittedName>
</protein>
<reference evidence="6" key="2">
    <citation type="journal article" date="2023" name="BMC Genomics">
        <title>Pest status, molecular evolution, and epigenetic factors derived from the genome assembly of Frankliniella fusca, a thysanopteran phytovirus vector.</title>
        <authorList>
            <person name="Catto M.A."/>
            <person name="Labadie P.E."/>
            <person name="Jacobson A.L."/>
            <person name="Kennedy G.G."/>
            <person name="Srinivasan R."/>
            <person name="Hunt B.G."/>
        </authorList>
    </citation>
    <scope>NUCLEOTIDE SEQUENCE</scope>
    <source>
        <strain evidence="6">PL_HMW_Pooled</strain>
    </source>
</reference>
<dbReference type="Proteomes" id="UP001219518">
    <property type="component" value="Unassembled WGS sequence"/>
</dbReference>
<dbReference type="InterPro" id="IPR036875">
    <property type="entry name" value="Znf_CCHC_sf"/>
</dbReference>
<dbReference type="GO" id="GO:0008270">
    <property type="term" value="F:zinc ion binding"/>
    <property type="evidence" value="ECO:0007669"/>
    <property type="project" value="UniProtKB-KW"/>
</dbReference>
<evidence type="ECO:0000259" key="4">
    <source>
        <dbReference type="PROSITE" id="PS50102"/>
    </source>
</evidence>
<dbReference type="PROSITE" id="PS50102">
    <property type="entry name" value="RRM"/>
    <property type="match status" value="1"/>
</dbReference>
<dbReference type="InterPro" id="IPR001878">
    <property type="entry name" value="Znf_CCHC"/>
</dbReference>
<keyword evidence="7" id="KW-1185">Reference proteome</keyword>
<sequence length="245" mass="27802">MALLRLFAVRKDGVDDGRRHFQIRFSLHATTRPVSCLQRAAPLAIFVIFILVPVNRFSPELTALCVQIDGVVSFVDEVLWKLISGMSRHRDGPSDCKVYVGDLGSSASKADLEDAFSYYGTLRNVWVARNPPGFAFVEFEDARDADDAVRGLDGRMVCGRRVRVEPSCGTRTGRFGGFGPPSRSRSRPFHPEDRCYECGDRGHYARDCSRFRRGSKRYVWFYSLVLISYQMWREIFRSSGGVIPR</sequence>
<evidence type="ECO:0000256" key="2">
    <source>
        <dbReference type="PROSITE-ProRule" id="PRU00047"/>
    </source>
</evidence>
<dbReference type="SMART" id="SM00343">
    <property type="entry name" value="ZnF_C2HC"/>
    <property type="match status" value="1"/>
</dbReference>
<evidence type="ECO:0000256" key="1">
    <source>
        <dbReference type="ARBA" id="ARBA00022884"/>
    </source>
</evidence>
<dbReference type="InterPro" id="IPR050907">
    <property type="entry name" value="SRSF"/>
</dbReference>
<dbReference type="InterPro" id="IPR012677">
    <property type="entry name" value="Nucleotide-bd_a/b_plait_sf"/>
</dbReference>
<keyword evidence="2" id="KW-0479">Metal-binding</keyword>
<evidence type="ECO:0000259" key="5">
    <source>
        <dbReference type="PROSITE" id="PS50158"/>
    </source>
</evidence>
<feature type="domain" description="RRM" evidence="4">
    <location>
        <begin position="96"/>
        <end position="169"/>
    </location>
</feature>
<dbReference type="Gene3D" id="3.30.70.330">
    <property type="match status" value="1"/>
</dbReference>
<accession>A0AAE1H1Z7</accession>